<feature type="transmembrane region" description="Helical" evidence="2">
    <location>
        <begin position="39"/>
        <end position="57"/>
    </location>
</feature>
<keyword evidence="2" id="KW-0812">Transmembrane</keyword>
<accession>A0A1G7ZJ69</accession>
<evidence type="ECO:0000256" key="1">
    <source>
        <dbReference type="SAM" id="MobiDB-lite"/>
    </source>
</evidence>
<evidence type="ECO:0000256" key="2">
    <source>
        <dbReference type="SAM" id="Phobius"/>
    </source>
</evidence>
<dbReference type="RefSeq" id="WP_090928474.1">
    <property type="nucleotide sequence ID" value="NZ_FNDJ01000001.1"/>
</dbReference>
<keyword evidence="2" id="KW-1133">Transmembrane helix</keyword>
<evidence type="ECO:0000313" key="3">
    <source>
        <dbReference type="EMBL" id="SDH08763.1"/>
    </source>
</evidence>
<protein>
    <submittedName>
        <fullName evidence="3">Uncharacterized protein</fullName>
    </submittedName>
</protein>
<dbReference type="EMBL" id="FNDJ01000001">
    <property type="protein sequence ID" value="SDH08763.1"/>
    <property type="molecule type" value="Genomic_DNA"/>
</dbReference>
<proteinExistence type="predicted"/>
<dbReference type="STRING" id="633440.SAMN05421869_101432"/>
<feature type="region of interest" description="Disordered" evidence="1">
    <location>
        <begin position="314"/>
        <end position="335"/>
    </location>
</feature>
<evidence type="ECO:0000313" key="4">
    <source>
        <dbReference type="Proteomes" id="UP000199202"/>
    </source>
</evidence>
<reference evidence="3 4" key="1">
    <citation type="submission" date="2016-10" db="EMBL/GenBank/DDBJ databases">
        <authorList>
            <person name="de Groot N.N."/>
        </authorList>
    </citation>
    <scope>NUCLEOTIDE SEQUENCE [LARGE SCALE GENOMIC DNA]</scope>
    <source>
        <strain evidence="3 4">CGMCC 4.6533</strain>
    </source>
</reference>
<dbReference type="AlphaFoldDB" id="A0A1G7ZJ69"/>
<feature type="compositionally biased region" description="Pro residues" evidence="1">
    <location>
        <begin position="326"/>
        <end position="335"/>
    </location>
</feature>
<sequence>MTTVKERLRGALSNVDLGIVLLVAVAVSVLDLLEVLEDGQSDQLILPVLALLAFVWIRDRNRQSRVADQLTQVSRTTDGMWRLLASGDSVKSLNGAAITRLLAEARASSDMWLFKGGTGTYIRAVTLPECIERARRTRSRMRFLLELLDPTNDELCGSYAKLHRNLAQDGDEEKGWTSLDTRKDVYATILAACWYRQNNSQIMELKIGLSGTISLFRCDLTSHNLVITQRGPEFPGLAIPRDSPHYNPWYVELENSLEQTKLLAVNEAPQLSARPTVAETRELFAALGIPLGEEFTDRDVAAITGNALSRTDPYQGRVQVPAQPIGSPPVEPSVN</sequence>
<gene>
    <name evidence="3" type="ORF">SAMN05421869_101432</name>
</gene>
<dbReference type="Proteomes" id="UP000199202">
    <property type="component" value="Unassembled WGS sequence"/>
</dbReference>
<keyword evidence="4" id="KW-1185">Reference proteome</keyword>
<organism evidence="3 4">
    <name type="scientific">Nonomuraea jiangxiensis</name>
    <dbReference type="NCBI Taxonomy" id="633440"/>
    <lineage>
        <taxon>Bacteria</taxon>
        <taxon>Bacillati</taxon>
        <taxon>Actinomycetota</taxon>
        <taxon>Actinomycetes</taxon>
        <taxon>Streptosporangiales</taxon>
        <taxon>Streptosporangiaceae</taxon>
        <taxon>Nonomuraea</taxon>
    </lineage>
</organism>
<dbReference type="OrthoDB" id="3675517at2"/>
<feature type="transmembrane region" description="Helical" evidence="2">
    <location>
        <begin position="12"/>
        <end position="33"/>
    </location>
</feature>
<name>A0A1G7ZJ69_9ACTN</name>
<keyword evidence="2" id="KW-0472">Membrane</keyword>